<accession>A0A1H6Z695</accession>
<evidence type="ECO:0000256" key="3">
    <source>
        <dbReference type="ARBA" id="ARBA00023125"/>
    </source>
</evidence>
<evidence type="ECO:0000256" key="1">
    <source>
        <dbReference type="ARBA" id="ARBA00009437"/>
    </source>
</evidence>
<dbReference type="EMBL" id="FNYO01000079">
    <property type="protein sequence ID" value="SEJ35817.1"/>
    <property type="molecule type" value="Genomic_DNA"/>
</dbReference>
<sequence>MRGNEFAELQAFVAISRHGSFVRAAEELQISPSALSQTIRALEQRIGGRLFNRTTRSLSLTDAGERLLARLAPALDEVAAAVVEVSHLASRPTGRLRVHALRLASRRYLEPIYPAFCEAYPEITLDVVIDDATMDLVAAGFDVGIRLGELLEQDMVGVRLGPELRQVAVASPAYLARHGTPQTPADLHKHRCINWRWPGQVHPYQWEFLGEQRWFSVAVDGPLIVNDQRVALEAAVNGVGIAFWVEDQAEPYVREGKLVKLLEGWSGSFPGFFLCYPQQRQHSPALRAFVDFLRQTHGS</sequence>
<dbReference type="SUPFAM" id="SSF53850">
    <property type="entry name" value="Periplasmic binding protein-like II"/>
    <property type="match status" value="1"/>
</dbReference>
<dbReference type="GO" id="GO:0003700">
    <property type="term" value="F:DNA-binding transcription factor activity"/>
    <property type="evidence" value="ECO:0007669"/>
    <property type="project" value="InterPro"/>
</dbReference>
<protein>
    <submittedName>
        <fullName evidence="7">DNA-binding transcriptional regulator, LysR family</fullName>
    </submittedName>
</protein>
<evidence type="ECO:0000256" key="2">
    <source>
        <dbReference type="ARBA" id="ARBA00023015"/>
    </source>
</evidence>
<keyword evidence="2" id="KW-0805">Transcription regulation</keyword>
<keyword evidence="4" id="KW-0804">Transcription</keyword>
<dbReference type="InterPro" id="IPR036390">
    <property type="entry name" value="WH_DNA-bd_sf"/>
</dbReference>
<evidence type="ECO:0000259" key="5">
    <source>
        <dbReference type="PROSITE" id="PS50931"/>
    </source>
</evidence>
<dbReference type="AlphaFoldDB" id="A0A1H6Z695"/>
<dbReference type="RefSeq" id="WP_090735149.1">
    <property type="nucleotide sequence ID" value="NZ_FNYO01000079.1"/>
</dbReference>
<dbReference type="OrthoDB" id="9813056at2"/>
<name>A0A1H6Z695_9GAMM</name>
<dbReference type="Proteomes" id="UP000199005">
    <property type="component" value="Unassembled WGS sequence"/>
</dbReference>
<evidence type="ECO:0000256" key="4">
    <source>
        <dbReference type="ARBA" id="ARBA00023163"/>
    </source>
</evidence>
<dbReference type="Pfam" id="PF00126">
    <property type="entry name" value="HTH_1"/>
    <property type="match status" value="1"/>
</dbReference>
<dbReference type="PRINTS" id="PR00039">
    <property type="entry name" value="HTHLYSR"/>
</dbReference>
<dbReference type="InterPro" id="IPR000847">
    <property type="entry name" value="LysR_HTH_N"/>
</dbReference>
<evidence type="ECO:0000313" key="8">
    <source>
        <dbReference type="Proteomes" id="UP000199005"/>
    </source>
</evidence>
<dbReference type="PANTHER" id="PTHR30537:SF1">
    <property type="entry name" value="HTH-TYPE TRANSCRIPTIONAL REGULATOR PGRR"/>
    <property type="match status" value="1"/>
</dbReference>
<evidence type="ECO:0000313" key="9">
    <source>
        <dbReference type="Proteomes" id="UP000199250"/>
    </source>
</evidence>
<comment type="similarity">
    <text evidence="1">Belongs to the LysR transcriptional regulatory family.</text>
</comment>
<reference evidence="8 9" key="1">
    <citation type="submission" date="2016-10" db="EMBL/GenBank/DDBJ databases">
        <authorList>
            <person name="de Groot N.N."/>
        </authorList>
    </citation>
    <scope>NUCLEOTIDE SEQUENCE [LARGE SCALE GENOMIC DNA]</scope>
    <source>
        <strain evidence="6 8">DSM 1041</strain>
        <strain evidence="7 9">DSM 373</strain>
    </source>
</reference>
<dbReference type="GO" id="GO:0006351">
    <property type="term" value="P:DNA-templated transcription"/>
    <property type="evidence" value="ECO:0007669"/>
    <property type="project" value="TreeGrafter"/>
</dbReference>
<dbReference type="EMBL" id="FNYQ01000116">
    <property type="protein sequence ID" value="SEJ49083.1"/>
    <property type="molecule type" value="Genomic_DNA"/>
</dbReference>
<dbReference type="InterPro" id="IPR036388">
    <property type="entry name" value="WH-like_DNA-bd_sf"/>
</dbReference>
<proteinExistence type="inferred from homology"/>
<dbReference type="Proteomes" id="UP000199250">
    <property type="component" value="Unassembled WGS sequence"/>
</dbReference>
<dbReference type="STRING" id="170623.SAMN04244579_04058"/>
<keyword evidence="3 7" id="KW-0238">DNA-binding</keyword>
<dbReference type="SUPFAM" id="SSF46785">
    <property type="entry name" value="Winged helix' DNA-binding domain"/>
    <property type="match status" value="1"/>
</dbReference>
<dbReference type="InterPro" id="IPR005119">
    <property type="entry name" value="LysR_subst-bd"/>
</dbReference>
<dbReference type="FunFam" id="1.10.10.10:FF:000001">
    <property type="entry name" value="LysR family transcriptional regulator"/>
    <property type="match status" value="1"/>
</dbReference>
<dbReference type="PROSITE" id="PS50931">
    <property type="entry name" value="HTH_LYSR"/>
    <property type="match status" value="1"/>
</dbReference>
<organism evidence="7 9">
    <name type="scientific">Azotobacter beijerinckii</name>
    <dbReference type="NCBI Taxonomy" id="170623"/>
    <lineage>
        <taxon>Bacteria</taxon>
        <taxon>Pseudomonadati</taxon>
        <taxon>Pseudomonadota</taxon>
        <taxon>Gammaproteobacteria</taxon>
        <taxon>Pseudomonadales</taxon>
        <taxon>Pseudomonadaceae</taxon>
        <taxon>Azotobacter</taxon>
    </lineage>
</organism>
<dbReference type="GO" id="GO:0043565">
    <property type="term" value="F:sequence-specific DNA binding"/>
    <property type="evidence" value="ECO:0007669"/>
    <property type="project" value="TreeGrafter"/>
</dbReference>
<evidence type="ECO:0000313" key="7">
    <source>
        <dbReference type="EMBL" id="SEJ49083.1"/>
    </source>
</evidence>
<feature type="domain" description="HTH lysR-type" evidence="5">
    <location>
        <begin position="4"/>
        <end position="61"/>
    </location>
</feature>
<dbReference type="InterPro" id="IPR058163">
    <property type="entry name" value="LysR-type_TF_proteobact-type"/>
</dbReference>
<evidence type="ECO:0000313" key="6">
    <source>
        <dbReference type="EMBL" id="SEJ35817.1"/>
    </source>
</evidence>
<dbReference type="Gene3D" id="1.10.10.10">
    <property type="entry name" value="Winged helix-like DNA-binding domain superfamily/Winged helix DNA-binding domain"/>
    <property type="match status" value="1"/>
</dbReference>
<dbReference type="PANTHER" id="PTHR30537">
    <property type="entry name" value="HTH-TYPE TRANSCRIPTIONAL REGULATOR"/>
    <property type="match status" value="1"/>
</dbReference>
<dbReference type="Pfam" id="PF03466">
    <property type="entry name" value="LysR_substrate"/>
    <property type="match status" value="1"/>
</dbReference>
<dbReference type="CDD" id="cd08474">
    <property type="entry name" value="PBP2_CrgA_like_5"/>
    <property type="match status" value="1"/>
</dbReference>
<gene>
    <name evidence="7" type="ORF">SAMN04244572_04204</name>
    <name evidence="6" type="ORF">SAMN04244579_04058</name>
</gene>
<dbReference type="Gene3D" id="3.40.190.290">
    <property type="match status" value="1"/>
</dbReference>